<dbReference type="PRINTS" id="PR00834">
    <property type="entry name" value="PROTEASES2C"/>
</dbReference>
<evidence type="ECO:0000256" key="4">
    <source>
        <dbReference type="ARBA" id="ARBA00022825"/>
    </source>
</evidence>
<dbReference type="InterPro" id="IPR036034">
    <property type="entry name" value="PDZ_sf"/>
</dbReference>
<dbReference type="Pfam" id="PF13180">
    <property type="entry name" value="PDZ_2"/>
    <property type="match status" value="1"/>
</dbReference>
<organism evidence="7 8">
    <name type="scientific">Ekhidna lutea</name>
    <dbReference type="NCBI Taxonomy" id="447679"/>
    <lineage>
        <taxon>Bacteria</taxon>
        <taxon>Pseudomonadati</taxon>
        <taxon>Bacteroidota</taxon>
        <taxon>Cytophagia</taxon>
        <taxon>Cytophagales</taxon>
        <taxon>Reichenbachiellaceae</taxon>
        <taxon>Ekhidna</taxon>
    </lineage>
</organism>
<gene>
    <name evidence="7" type="ORF">SAMN05421640_2564</name>
</gene>
<keyword evidence="2 7" id="KW-0645">Protease</keyword>
<dbReference type="Gene3D" id="2.30.42.10">
    <property type="match status" value="2"/>
</dbReference>
<keyword evidence="5" id="KW-1133">Transmembrane helix</keyword>
<dbReference type="InterPro" id="IPR001940">
    <property type="entry name" value="Peptidase_S1C"/>
</dbReference>
<protein>
    <submittedName>
        <fullName evidence="7">Do/DeqQ family serine protease</fullName>
    </submittedName>
</protein>
<dbReference type="GO" id="GO:0004252">
    <property type="term" value="F:serine-type endopeptidase activity"/>
    <property type="evidence" value="ECO:0007669"/>
    <property type="project" value="InterPro"/>
</dbReference>
<feature type="domain" description="PDZ" evidence="6">
    <location>
        <begin position="285"/>
        <end position="361"/>
    </location>
</feature>
<feature type="transmembrane region" description="Helical" evidence="5">
    <location>
        <begin position="7"/>
        <end position="25"/>
    </location>
</feature>
<dbReference type="InterPro" id="IPR051201">
    <property type="entry name" value="Chloro_Bact_Ser_Proteases"/>
</dbReference>
<comment type="similarity">
    <text evidence="1">Belongs to the peptidase S1C family.</text>
</comment>
<keyword evidence="4" id="KW-0720">Serine protease</keyword>
<dbReference type="SMART" id="SM00228">
    <property type="entry name" value="PDZ"/>
    <property type="match status" value="1"/>
</dbReference>
<dbReference type="InterPro" id="IPR001478">
    <property type="entry name" value="PDZ"/>
</dbReference>
<dbReference type="OrthoDB" id="9758917at2"/>
<keyword evidence="5" id="KW-0472">Membrane</keyword>
<dbReference type="RefSeq" id="WP_089357263.1">
    <property type="nucleotide sequence ID" value="NZ_FZPD01000004.1"/>
</dbReference>
<evidence type="ECO:0000313" key="8">
    <source>
        <dbReference type="Proteomes" id="UP000198393"/>
    </source>
</evidence>
<evidence type="ECO:0000256" key="2">
    <source>
        <dbReference type="ARBA" id="ARBA00022670"/>
    </source>
</evidence>
<dbReference type="CDD" id="cd06779">
    <property type="entry name" value="cpPDZ_Deg_HtrA-like"/>
    <property type="match status" value="1"/>
</dbReference>
<dbReference type="SUPFAM" id="SSF50494">
    <property type="entry name" value="Trypsin-like serine proteases"/>
    <property type="match status" value="1"/>
</dbReference>
<keyword evidence="8" id="KW-1185">Reference proteome</keyword>
<dbReference type="Gene3D" id="2.40.10.120">
    <property type="match status" value="1"/>
</dbReference>
<keyword evidence="5" id="KW-0812">Transmembrane</keyword>
<dbReference type="Pfam" id="PF13365">
    <property type="entry name" value="Trypsin_2"/>
    <property type="match status" value="1"/>
</dbReference>
<dbReference type="EMBL" id="FZPD01000004">
    <property type="protein sequence ID" value="SNT15779.1"/>
    <property type="molecule type" value="Genomic_DNA"/>
</dbReference>
<evidence type="ECO:0000256" key="5">
    <source>
        <dbReference type="SAM" id="Phobius"/>
    </source>
</evidence>
<reference evidence="7 8" key="1">
    <citation type="submission" date="2017-06" db="EMBL/GenBank/DDBJ databases">
        <authorList>
            <person name="Kim H.J."/>
            <person name="Triplett B.A."/>
        </authorList>
    </citation>
    <scope>NUCLEOTIDE SEQUENCE [LARGE SCALE GENOMIC DNA]</scope>
    <source>
        <strain evidence="7 8">DSM 19307</strain>
    </source>
</reference>
<evidence type="ECO:0000259" key="6">
    <source>
        <dbReference type="PROSITE" id="PS50106"/>
    </source>
</evidence>
<dbReference type="PANTHER" id="PTHR43343">
    <property type="entry name" value="PEPTIDASE S12"/>
    <property type="match status" value="1"/>
</dbReference>
<evidence type="ECO:0000256" key="3">
    <source>
        <dbReference type="ARBA" id="ARBA00022801"/>
    </source>
</evidence>
<proteinExistence type="inferred from homology"/>
<dbReference type="SUPFAM" id="SSF50156">
    <property type="entry name" value="PDZ domain-like"/>
    <property type="match status" value="1"/>
</dbReference>
<dbReference type="FunFam" id="2.40.10.10:FF:000001">
    <property type="entry name" value="Periplasmic serine protease DegS"/>
    <property type="match status" value="1"/>
</dbReference>
<evidence type="ECO:0000256" key="1">
    <source>
        <dbReference type="ARBA" id="ARBA00010541"/>
    </source>
</evidence>
<dbReference type="AlphaFoldDB" id="A0A239KDP9"/>
<dbReference type="GO" id="GO:0006508">
    <property type="term" value="P:proteolysis"/>
    <property type="evidence" value="ECO:0007669"/>
    <property type="project" value="UniProtKB-KW"/>
</dbReference>
<dbReference type="InterPro" id="IPR009003">
    <property type="entry name" value="Peptidase_S1_PA"/>
</dbReference>
<dbReference type="Proteomes" id="UP000198393">
    <property type="component" value="Unassembled WGS sequence"/>
</dbReference>
<dbReference type="PROSITE" id="PS50106">
    <property type="entry name" value="PDZ"/>
    <property type="match status" value="1"/>
</dbReference>
<name>A0A239KDP9_EKHLU</name>
<keyword evidence="3" id="KW-0378">Hydrolase</keyword>
<accession>A0A239KDP9</accession>
<dbReference type="PANTHER" id="PTHR43343:SF3">
    <property type="entry name" value="PROTEASE DO-LIKE 8, CHLOROPLASTIC"/>
    <property type="match status" value="1"/>
</dbReference>
<evidence type="ECO:0000313" key="7">
    <source>
        <dbReference type="EMBL" id="SNT15779.1"/>
    </source>
</evidence>
<sequence>MNTIKTVGLSLIAGIGGALLVNYFSQTEDIDQYPQAQVIENEPNNQVSQVAYSTIIPNENFIEASEKSTGSVVFIQTLSEVEYRTGGWMDWFFEPRSSQRVGSGSGVVFSKDGHIVTNNHVIMDADEITVIAGKRSYEAELIGRDPSTDLAVIKINSSDLPAIEKGDSEQVKVGEWVLAVGNPFNLTSTVTAGIVSAKGRNINILRDKFPIESFIQTDAAINPGNSGGALVNANGKLIGINTAILSRTGSYAGYGFAIPVNIVKKVFNDLVKYGEVQKAFTGAEFIDIDSELASRIGIQDLDGVIITEVKDGSAAEKAGLKKRDVIRKINGKQINSKANLEELIAKSYPGDKLNIIVERDNEMLNREMILTNREGTTKIITRDIYYAEDLDASFESVSKVERDLLGINSGVKVVDFKTNGFFSNLGIPKGFIITQINNRSIDKPEELAKILENIRGRFDVIGIDERGRKVYYPFRR</sequence>